<evidence type="ECO:0000256" key="1">
    <source>
        <dbReference type="ARBA" id="ARBA00022642"/>
    </source>
</evidence>
<dbReference type="Gene3D" id="3.90.1150.10">
    <property type="entry name" value="Aspartate Aminotransferase, domain 1"/>
    <property type="match status" value="1"/>
</dbReference>
<dbReference type="RefSeq" id="WP_379732435.1">
    <property type="nucleotide sequence ID" value="NZ_JBHSWZ010000304.1"/>
</dbReference>
<gene>
    <name evidence="5" type="primary">kynU</name>
    <name evidence="5" type="ORF">ACFR9S_04910</name>
</gene>
<reference evidence="5 6" key="1">
    <citation type="journal article" date="2019" name="Int. J. Syst. Evol. Microbiol.">
        <title>The Global Catalogue of Microorganisms (GCM) 10K type strain sequencing project: providing services to taxonomists for standard genome sequencing and annotation.</title>
        <authorList>
            <consortium name="The Broad Institute Genomics Platform"/>
            <consortium name="The Broad Institute Genome Sequencing Center for Infectious Disease"/>
            <person name="Wu L."/>
            <person name="Ma J."/>
        </authorList>
    </citation>
    <scope>NUCLEOTIDE SEQUENCE [LARGE SCALE GENOMIC DNA]</scope>
    <source>
        <strain evidence="5 6">CGMCC 1.12285</strain>
    </source>
</reference>
<evidence type="ECO:0000256" key="3">
    <source>
        <dbReference type="ARBA" id="ARBA00022898"/>
    </source>
</evidence>
<dbReference type="PANTHER" id="PTHR14084:SF0">
    <property type="entry name" value="KYNURENINASE"/>
    <property type="match status" value="1"/>
</dbReference>
<organism evidence="5 6">
    <name type="scientific">Halolamina salina</name>
    <dbReference type="NCBI Taxonomy" id="1220023"/>
    <lineage>
        <taxon>Archaea</taxon>
        <taxon>Methanobacteriati</taxon>
        <taxon>Methanobacteriota</taxon>
        <taxon>Stenosarchaea group</taxon>
        <taxon>Halobacteria</taxon>
        <taxon>Halobacteriales</taxon>
        <taxon>Haloferacaceae</taxon>
    </lineage>
</organism>
<dbReference type="InterPro" id="IPR015424">
    <property type="entry name" value="PyrdxlP-dep_Trfase"/>
</dbReference>
<dbReference type="PANTHER" id="PTHR14084">
    <property type="entry name" value="KYNURENINASE"/>
    <property type="match status" value="1"/>
</dbReference>
<comment type="similarity">
    <text evidence="4">Belongs to the kynureninase family.</text>
</comment>
<dbReference type="EC" id="3.7.1.3" evidence="4"/>
<comment type="caution">
    <text evidence="5">The sequence shown here is derived from an EMBL/GenBank/DDBJ whole genome shotgun (WGS) entry which is preliminary data.</text>
</comment>
<dbReference type="InterPro" id="IPR010111">
    <property type="entry name" value="Kynureninase"/>
</dbReference>
<dbReference type="Gene3D" id="3.40.640.10">
    <property type="entry name" value="Type I PLP-dependent aspartate aminotransferase-like (Major domain)"/>
    <property type="match status" value="1"/>
</dbReference>
<keyword evidence="3 4" id="KW-0663">Pyridoxal phosphate</keyword>
<name>A0ABD6B5A4_9EURY</name>
<dbReference type="Pfam" id="PF22580">
    <property type="entry name" value="KYNU_C"/>
    <property type="match status" value="1"/>
</dbReference>
<dbReference type="InterPro" id="IPR015421">
    <property type="entry name" value="PyrdxlP-dep_Trfase_major"/>
</dbReference>
<comment type="subunit">
    <text evidence="4">Homodimer.</text>
</comment>
<proteinExistence type="inferred from homology"/>
<sequence length="446" mass="48985">MSSPFSIAREDAAARDADDPLSAFRDRFDVPSELYMDGNSLGPISDDAERTLDRVVDEWRERGIEGWTEGEQPWWEYAEHLGERLAPYVGADPEEVVVANSTTVNIHSLIGTFLDHVADVPAREMDAPDALDDSPVDASGNVVVANELDFPTDHYAIRAQFRQRGLDPDEHLRLVESRDGRTIEYEDIAAAMDDDVGILFMPTVLYRSGQLFDVERLTELAHDYDALAGFDAAHSVGAVPHEFSAADVDFAVWCSYKYLNAGPGSIAGLYVNERYHGLTPALPGWWGNEKASQFDLELTYTPEQSAGAWQIGTVPMLSAAPLEGSLDLLDEAGIDRVRAKSLELTELLATLVEDLSEAGYDYSVGTPAESDRRGGHVAVEHPDADRVSQALRERGVVVDYRPPNVIRICPAPLYVGYADVYDVAEQLRAVIDKGDYEAFTASEGVS</sequence>
<comment type="function">
    <text evidence="4">Catalyzes the cleavage of L-kynurenine (L-Kyn) and L-3-hydroxykynurenine (L-3OHKyn) into anthranilic acid (AA) and 3-hydroxyanthranilic acid (3-OHAA), respectively.</text>
</comment>
<comment type="catalytic activity">
    <reaction evidence="4">
        <text>3-hydroxy-L-kynurenine + H2O = 3-hydroxyanthranilate + L-alanine + H(+)</text>
        <dbReference type="Rhea" id="RHEA:25143"/>
        <dbReference type="ChEBI" id="CHEBI:15377"/>
        <dbReference type="ChEBI" id="CHEBI:15378"/>
        <dbReference type="ChEBI" id="CHEBI:36559"/>
        <dbReference type="ChEBI" id="CHEBI:57972"/>
        <dbReference type="ChEBI" id="CHEBI:58125"/>
        <dbReference type="EC" id="3.7.1.3"/>
    </reaction>
</comment>
<comment type="pathway">
    <text evidence="4">Cofactor biosynthesis; NAD(+) biosynthesis; quinolinate from L-kynurenine: step 2/3.</text>
</comment>
<dbReference type="SUPFAM" id="SSF53383">
    <property type="entry name" value="PLP-dependent transferases"/>
    <property type="match status" value="1"/>
</dbReference>
<dbReference type="AlphaFoldDB" id="A0ABD6B5A4"/>
<dbReference type="NCBIfam" id="TIGR01814">
    <property type="entry name" value="kynureninase"/>
    <property type="match status" value="1"/>
</dbReference>
<comment type="catalytic activity">
    <reaction evidence="4">
        <text>L-kynurenine + H2O = anthranilate + L-alanine + H(+)</text>
        <dbReference type="Rhea" id="RHEA:16813"/>
        <dbReference type="ChEBI" id="CHEBI:15377"/>
        <dbReference type="ChEBI" id="CHEBI:15378"/>
        <dbReference type="ChEBI" id="CHEBI:16567"/>
        <dbReference type="ChEBI" id="CHEBI:57959"/>
        <dbReference type="ChEBI" id="CHEBI:57972"/>
        <dbReference type="EC" id="3.7.1.3"/>
    </reaction>
</comment>
<evidence type="ECO:0000256" key="2">
    <source>
        <dbReference type="ARBA" id="ARBA00022801"/>
    </source>
</evidence>
<keyword evidence="2 4" id="KW-0378">Hydrolase</keyword>
<keyword evidence="1 4" id="KW-0662">Pyridine nucleotide biosynthesis</keyword>
<protein>
    <recommendedName>
        <fullName evidence="4">Kynureninase</fullName>
        <ecNumber evidence="4">3.7.1.3</ecNumber>
    </recommendedName>
</protein>
<evidence type="ECO:0000256" key="4">
    <source>
        <dbReference type="PIRNR" id="PIRNR038800"/>
    </source>
</evidence>
<evidence type="ECO:0000313" key="5">
    <source>
        <dbReference type="EMBL" id="MFD1525646.1"/>
    </source>
</evidence>
<dbReference type="Proteomes" id="UP001597111">
    <property type="component" value="Unassembled WGS sequence"/>
</dbReference>
<dbReference type="EMBL" id="JBHUDH010000039">
    <property type="protein sequence ID" value="MFD1525646.1"/>
    <property type="molecule type" value="Genomic_DNA"/>
</dbReference>
<comment type="cofactor">
    <cofactor evidence="4">
        <name>pyridoxal 5'-phosphate</name>
        <dbReference type="ChEBI" id="CHEBI:597326"/>
    </cofactor>
</comment>
<comment type="pathway">
    <text evidence="4">Amino-acid degradation; L-kynurenine degradation; L-alanine and anthranilate from L-kynurenine: step 1/1.</text>
</comment>
<evidence type="ECO:0000313" key="6">
    <source>
        <dbReference type="Proteomes" id="UP001597111"/>
    </source>
</evidence>
<accession>A0ABD6B5A4</accession>
<dbReference type="GO" id="GO:0030429">
    <property type="term" value="F:kynureninase activity"/>
    <property type="evidence" value="ECO:0007669"/>
    <property type="project" value="UniProtKB-EC"/>
</dbReference>
<dbReference type="PIRSF" id="PIRSF038800">
    <property type="entry name" value="KYNU"/>
    <property type="match status" value="1"/>
</dbReference>
<dbReference type="HAMAP" id="MF_01970">
    <property type="entry name" value="Kynureninase"/>
    <property type="match status" value="1"/>
</dbReference>
<dbReference type="InterPro" id="IPR015422">
    <property type="entry name" value="PyrdxlP-dep_Trfase_small"/>
</dbReference>
<dbReference type="GO" id="GO:0019363">
    <property type="term" value="P:pyridine nucleotide biosynthetic process"/>
    <property type="evidence" value="ECO:0007669"/>
    <property type="project" value="UniProtKB-KW"/>
</dbReference>
<keyword evidence="6" id="KW-1185">Reference proteome</keyword>